<dbReference type="GO" id="GO:0016787">
    <property type="term" value="F:hydrolase activity"/>
    <property type="evidence" value="ECO:0007669"/>
    <property type="project" value="UniProtKB-UniRule"/>
</dbReference>
<comment type="cofactor">
    <cofactor evidence="2">
        <name>a divalent metal cation</name>
        <dbReference type="ChEBI" id="CHEBI:60240"/>
    </cofactor>
</comment>
<gene>
    <name evidence="4" type="ORF">SAMN02910291_01094</name>
</gene>
<accession>A0AA94L1W0</accession>
<dbReference type="Pfam" id="PF12850">
    <property type="entry name" value="Metallophos_2"/>
    <property type="match status" value="1"/>
</dbReference>
<comment type="caution">
    <text evidence="4">The sequence shown here is derived from an EMBL/GenBank/DDBJ whole genome shotgun (WGS) entry which is preliminary data.</text>
</comment>
<dbReference type="InterPro" id="IPR000979">
    <property type="entry name" value="Phosphodiesterase_MJ0936/Vps29"/>
</dbReference>
<keyword evidence="2" id="KW-0479">Metal-binding</keyword>
<protein>
    <recommendedName>
        <fullName evidence="2">Phosphoesterase</fullName>
        <ecNumber evidence="2">3.1.4.-</ecNumber>
    </recommendedName>
</protein>
<feature type="domain" description="Calcineurin-like phosphoesterase" evidence="3">
    <location>
        <begin position="1"/>
        <end position="162"/>
    </location>
</feature>
<dbReference type="SUPFAM" id="SSF56300">
    <property type="entry name" value="Metallo-dependent phosphatases"/>
    <property type="match status" value="1"/>
</dbReference>
<dbReference type="Proteomes" id="UP000182680">
    <property type="component" value="Unassembled WGS sequence"/>
</dbReference>
<dbReference type="EMBL" id="FPIW01000014">
    <property type="protein sequence ID" value="SFW38756.1"/>
    <property type="molecule type" value="Genomic_DNA"/>
</dbReference>
<dbReference type="NCBIfam" id="NF006988">
    <property type="entry name" value="PRK09453.1"/>
    <property type="match status" value="1"/>
</dbReference>
<organism evidence="4 5">
    <name type="scientific">Desulfovibrio desulfuricans</name>
    <dbReference type="NCBI Taxonomy" id="876"/>
    <lineage>
        <taxon>Bacteria</taxon>
        <taxon>Pseudomonadati</taxon>
        <taxon>Thermodesulfobacteriota</taxon>
        <taxon>Desulfovibrionia</taxon>
        <taxon>Desulfovibrionales</taxon>
        <taxon>Desulfovibrionaceae</taxon>
        <taxon>Desulfovibrio</taxon>
    </lineage>
</organism>
<dbReference type="InterPro" id="IPR029052">
    <property type="entry name" value="Metallo-depent_PP-like"/>
</dbReference>
<evidence type="ECO:0000256" key="1">
    <source>
        <dbReference type="ARBA" id="ARBA00008950"/>
    </source>
</evidence>
<dbReference type="InterPro" id="IPR024654">
    <property type="entry name" value="Calcineurin-like_PHP_lpxH"/>
</dbReference>
<evidence type="ECO:0000256" key="2">
    <source>
        <dbReference type="RuleBase" id="RU362039"/>
    </source>
</evidence>
<dbReference type="AlphaFoldDB" id="A0AA94L1W0"/>
<dbReference type="NCBIfam" id="TIGR00040">
    <property type="entry name" value="yfcE"/>
    <property type="match status" value="1"/>
</dbReference>
<dbReference type="RefSeq" id="WP_072311619.1">
    <property type="nucleotide sequence ID" value="NZ_FPIW01000014.1"/>
</dbReference>
<dbReference type="EC" id="3.1.4.-" evidence="2"/>
<sequence>MRLLVASDLHGSIESLRFLIEKARQTKPHLLVLLGDLVYHGPRNPLPQGYDTPSVLREMPDLSSLPCPVSAVRGNCDAEVDLALLPFPVTETAWLEADGLHIFASHGHHLPENPPCPGLKPGTVILRGHTHIPRGETLDGLHFWNPGSLSLPKGGSPRSYGFYEDGLFRVLDMQDREVLRHIPAANEA</sequence>
<proteinExistence type="inferred from homology"/>
<dbReference type="Gene3D" id="3.60.21.10">
    <property type="match status" value="1"/>
</dbReference>
<reference evidence="5" key="1">
    <citation type="submission" date="2016-11" db="EMBL/GenBank/DDBJ databases">
        <authorList>
            <person name="Jaros S."/>
            <person name="Januszkiewicz K."/>
            <person name="Wedrychowicz H."/>
        </authorList>
    </citation>
    <scope>NUCLEOTIDE SEQUENCE [LARGE SCALE GENOMIC DNA]</scope>
    <source>
        <strain evidence="5">DSM 7057</strain>
    </source>
</reference>
<evidence type="ECO:0000313" key="5">
    <source>
        <dbReference type="Proteomes" id="UP000182680"/>
    </source>
</evidence>
<comment type="similarity">
    <text evidence="1 2">Belongs to the metallophosphoesterase superfamily. YfcE family.</text>
</comment>
<name>A0AA94L1W0_DESDE</name>
<dbReference type="GO" id="GO:0046872">
    <property type="term" value="F:metal ion binding"/>
    <property type="evidence" value="ECO:0007669"/>
    <property type="project" value="UniProtKB-KW"/>
</dbReference>
<evidence type="ECO:0000259" key="3">
    <source>
        <dbReference type="Pfam" id="PF12850"/>
    </source>
</evidence>
<evidence type="ECO:0000313" key="4">
    <source>
        <dbReference type="EMBL" id="SFW38756.1"/>
    </source>
</evidence>